<name>A0ABY4PBS2_9LACO</name>
<evidence type="ECO:0000313" key="2">
    <source>
        <dbReference type="EMBL" id="UQS83065.1"/>
    </source>
</evidence>
<evidence type="ECO:0000313" key="3">
    <source>
        <dbReference type="Proteomes" id="UP000831947"/>
    </source>
</evidence>
<feature type="transmembrane region" description="Helical" evidence="1">
    <location>
        <begin position="180"/>
        <end position="204"/>
    </location>
</feature>
<dbReference type="EMBL" id="CP093365">
    <property type="protein sequence ID" value="UQS83065.1"/>
    <property type="molecule type" value="Genomic_DNA"/>
</dbReference>
<dbReference type="RefSeq" id="WP_249512292.1">
    <property type="nucleotide sequence ID" value="NZ_CP093365.1"/>
</dbReference>
<dbReference type="Proteomes" id="UP000831947">
    <property type="component" value="Chromosome"/>
</dbReference>
<evidence type="ECO:0008006" key="4">
    <source>
        <dbReference type="Google" id="ProtNLM"/>
    </source>
</evidence>
<feature type="transmembrane region" description="Helical" evidence="1">
    <location>
        <begin position="104"/>
        <end position="128"/>
    </location>
</feature>
<keyword evidence="1" id="KW-0472">Membrane</keyword>
<organism evidence="2 3">
    <name type="scientific">Bombilactobacillus thymidiniphilus</name>
    <dbReference type="NCBI Taxonomy" id="2923363"/>
    <lineage>
        <taxon>Bacteria</taxon>
        <taxon>Bacillati</taxon>
        <taxon>Bacillota</taxon>
        <taxon>Bacilli</taxon>
        <taxon>Lactobacillales</taxon>
        <taxon>Lactobacillaceae</taxon>
        <taxon>Bombilactobacillus</taxon>
    </lineage>
</organism>
<sequence length="219" mass="25808">MSETDHRIHIVGRVNLQYYLIRYYEHYYLLDYSDPLQIENYGPLFSLGINKQFNIYDINADKEQFLRRAKHKYLNFKQAIIGWIIFLLSFIVLTLLLYNNDSSYLYSLFFLLPIALIVLLILSIMLLLKRNSKEKIDVSLYQSMTLELIDKKELSIFKKVSVVSGFCFLLWLSLDIGFNSANIFLLIIFGFLYPCFVVLNRFIVCSLDRVGGKKSYQIK</sequence>
<keyword evidence="3" id="KW-1185">Reference proteome</keyword>
<feature type="transmembrane region" description="Helical" evidence="1">
    <location>
        <begin position="80"/>
        <end position="98"/>
    </location>
</feature>
<feature type="transmembrane region" description="Helical" evidence="1">
    <location>
        <begin position="156"/>
        <end position="174"/>
    </location>
</feature>
<keyword evidence="1" id="KW-0812">Transmembrane</keyword>
<protein>
    <recommendedName>
        <fullName evidence="4">DUF443 family protein</fullName>
    </recommendedName>
</protein>
<proteinExistence type="predicted"/>
<evidence type="ECO:0000256" key="1">
    <source>
        <dbReference type="SAM" id="Phobius"/>
    </source>
</evidence>
<keyword evidence="1" id="KW-1133">Transmembrane helix</keyword>
<accession>A0ABY4PBS2</accession>
<reference evidence="2 3" key="1">
    <citation type="journal article" date="2022" name="Int. J. Syst. Evol. Microbiol.">
        <title>Apilactobacillus apisilvae sp. nov., Nicolia spurrieriana gen. nov. sp. nov., Bombilactobacillus folatiphilus sp. nov. and Bombilactobacillus thymidiniphilus sp. nov., four new lactic acid bacterial isolates from stingless bees Tetragonula carbonaria and Austroplebeia australis.</title>
        <authorList>
            <person name="Oliphant S.A."/>
            <person name="Watson-Haigh N.S."/>
            <person name="Sumby K.M."/>
            <person name="Gardner J."/>
            <person name="Groom S."/>
            <person name="Jiranek V."/>
        </authorList>
    </citation>
    <scope>NUCLEOTIDE SEQUENCE [LARGE SCALE GENOMIC DNA]</scope>
    <source>
        <strain evidence="2 3">SG4_A1</strain>
    </source>
</reference>
<gene>
    <name evidence="2" type="ORF">MOO47_04575</name>
</gene>